<keyword evidence="5" id="KW-1185">Reference proteome</keyword>
<gene>
    <name evidence="4" type="ORF">Apa02nite_067570</name>
</gene>
<organism evidence="4 5">
    <name type="scientific">Actinoplanes palleronii</name>
    <dbReference type="NCBI Taxonomy" id="113570"/>
    <lineage>
        <taxon>Bacteria</taxon>
        <taxon>Bacillati</taxon>
        <taxon>Actinomycetota</taxon>
        <taxon>Actinomycetes</taxon>
        <taxon>Micromonosporales</taxon>
        <taxon>Micromonosporaceae</taxon>
        <taxon>Actinoplanes</taxon>
    </lineage>
</organism>
<evidence type="ECO:0000259" key="2">
    <source>
        <dbReference type="Pfam" id="PF01648"/>
    </source>
</evidence>
<dbReference type="PANTHER" id="PTHR38096">
    <property type="entry name" value="ENTEROBACTIN SYNTHASE COMPONENT D"/>
    <property type="match status" value="1"/>
</dbReference>
<reference evidence="4 5" key="1">
    <citation type="submission" date="2021-01" db="EMBL/GenBank/DDBJ databases">
        <title>Whole genome shotgun sequence of Actinoplanes palleronii NBRC 14916.</title>
        <authorList>
            <person name="Komaki H."/>
            <person name="Tamura T."/>
        </authorList>
    </citation>
    <scope>NUCLEOTIDE SEQUENCE [LARGE SCALE GENOMIC DNA]</scope>
    <source>
        <strain evidence="4 5">NBRC 14916</strain>
    </source>
</reference>
<dbReference type="Pfam" id="PF01648">
    <property type="entry name" value="ACPS"/>
    <property type="match status" value="1"/>
</dbReference>
<dbReference type="EMBL" id="BOMS01000108">
    <property type="protein sequence ID" value="GIE70649.1"/>
    <property type="molecule type" value="Genomic_DNA"/>
</dbReference>
<keyword evidence="1 4" id="KW-0808">Transferase</keyword>
<dbReference type="SUPFAM" id="SSF56214">
    <property type="entry name" value="4'-phosphopantetheinyl transferase"/>
    <property type="match status" value="1"/>
</dbReference>
<dbReference type="InterPro" id="IPR041354">
    <property type="entry name" value="4PPT_N"/>
</dbReference>
<name>A0ABQ4BIZ9_9ACTN</name>
<feature type="domain" description="4'-phosphopantetheinyl transferase" evidence="2">
    <location>
        <begin position="101"/>
        <end position="190"/>
    </location>
</feature>
<sequence>MIERVLPDGVIAVESFTDDPGELPFPGEEDLVENAVEGRRREFVTARRCAREALAKLGHPLAPIRRGPMREPQWPSGVAGAITHCAGYRAAAVVPKAVLSSVGIDAEPDRPLPADVEESIALPAERQMLASLAGSHPGIQWDRLLFSAKESVYKAWFPLTRQWLDFEDARVVVHPENGFFTATVLPADAPIRTFHGRFTTGYGLIVTAVSVAAGGTSQHLLPGH</sequence>
<dbReference type="Pfam" id="PF17837">
    <property type="entry name" value="4PPT_N"/>
    <property type="match status" value="1"/>
</dbReference>
<dbReference type="RefSeq" id="WP_203828652.1">
    <property type="nucleotide sequence ID" value="NZ_BAAATY010000029.1"/>
</dbReference>
<proteinExistence type="predicted"/>
<dbReference type="InterPro" id="IPR003542">
    <property type="entry name" value="Enbac_synth_compD-like"/>
</dbReference>
<dbReference type="PRINTS" id="PR01399">
    <property type="entry name" value="ENTSNTHTASED"/>
</dbReference>
<dbReference type="Proteomes" id="UP000624709">
    <property type="component" value="Unassembled WGS sequence"/>
</dbReference>
<dbReference type="GO" id="GO:0016740">
    <property type="term" value="F:transferase activity"/>
    <property type="evidence" value="ECO:0007669"/>
    <property type="project" value="UniProtKB-KW"/>
</dbReference>
<evidence type="ECO:0000313" key="5">
    <source>
        <dbReference type="Proteomes" id="UP000624709"/>
    </source>
</evidence>
<evidence type="ECO:0000256" key="1">
    <source>
        <dbReference type="ARBA" id="ARBA00022679"/>
    </source>
</evidence>
<protein>
    <submittedName>
        <fullName evidence="4">4'-phosphopantetheinyl transferase</fullName>
    </submittedName>
</protein>
<evidence type="ECO:0000313" key="4">
    <source>
        <dbReference type="EMBL" id="GIE70649.1"/>
    </source>
</evidence>
<accession>A0ABQ4BIZ9</accession>
<comment type="caution">
    <text evidence="4">The sequence shown here is derived from an EMBL/GenBank/DDBJ whole genome shotgun (WGS) entry which is preliminary data.</text>
</comment>
<dbReference type="InterPro" id="IPR037143">
    <property type="entry name" value="4-PPantetheinyl_Trfase_dom_sf"/>
</dbReference>
<dbReference type="PANTHER" id="PTHR38096:SF1">
    <property type="entry name" value="ENTEROBACTIN SYNTHASE COMPONENT D"/>
    <property type="match status" value="1"/>
</dbReference>
<dbReference type="InterPro" id="IPR008278">
    <property type="entry name" value="4-PPantetheinyl_Trfase_dom"/>
</dbReference>
<feature type="domain" description="4'-phosphopantetheinyl transferase N-terminal" evidence="3">
    <location>
        <begin position="28"/>
        <end position="93"/>
    </location>
</feature>
<evidence type="ECO:0000259" key="3">
    <source>
        <dbReference type="Pfam" id="PF17837"/>
    </source>
</evidence>